<dbReference type="NCBIfam" id="NF037980">
    <property type="entry name" value="T2SS_GspK"/>
    <property type="match status" value="1"/>
</dbReference>
<keyword evidence="4 10" id="KW-1003">Cell membrane</keyword>
<dbReference type="GO" id="GO:0005886">
    <property type="term" value="C:plasma membrane"/>
    <property type="evidence" value="ECO:0007669"/>
    <property type="project" value="UniProtKB-SubCell"/>
</dbReference>
<evidence type="ECO:0000256" key="3">
    <source>
        <dbReference type="ARBA" id="ARBA00022448"/>
    </source>
</evidence>
<dbReference type="InterPro" id="IPR045584">
    <property type="entry name" value="Pilin-like"/>
</dbReference>
<dbReference type="InterPro" id="IPR038072">
    <property type="entry name" value="GspK_central_sf"/>
</dbReference>
<evidence type="ECO:0000256" key="6">
    <source>
        <dbReference type="ARBA" id="ARBA00022692"/>
    </source>
</evidence>
<evidence type="ECO:0000256" key="2">
    <source>
        <dbReference type="ARBA" id="ARBA00007246"/>
    </source>
</evidence>
<reference evidence="14 15" key="1">
    <citation type="submission" date="2014-06" db="EMBL/GenBank/DDBJ databases">
        <title>Whole Genome Sequences of Three Symbiotic Endozoicomonas Bacteria.</title>
        <authorList>
            <person name="Neave M.J."/>
            <person name="Apprill A."/>
            <person name="Voolstra C.R."/>
        </authorList>
    </citation>
    <scope>NUCLEOTIDE SEQUENCE [LARGE SCALE GENOMIC DNA]</scope>
    <source>
        <strain evidence="14 15">DSM 22380</strain>
    </source>
</reference>
<evidence type="ECO:0000256" key="5">
    <source>
        <dbReference type="ARBA" id="ARBA00022519"/>
    </source>
</evidence>
<dbReference type="PANTHER" id="PTHR38831">
    <property type="entry name" value="TYPE II SECRETION SYSTEM PROTEIN K"/>
    <property type="match status" value="1"/>
</dbReference>
<dbReference type="Pfam" id="PF21687">
    <property type="entry name" value="T2SSK_1st"/>
    <property type="match status" value="1"/>
</dbReference>
<evidence type="ECO:0000259" key="12">
    <source>
        <dbReference type="Pfam" id="PF03934"/>
    </source>
</evidence>
<dbReference type="EMBL" id="JOJP01000001">
    <property type="protein sequence ID" value="KEI72283.1"/>
    <property type="molecule type" value="Genomic_DNA"/>
</dbReference>
<dbReference type="InterPro" id="IPR049031">
    <property type="entry name" value="T2SSK_SAM-like_1st"/>
</dbReference>
<keyword evidence="8 11" id="KW-1133">Transmembrane helix</keyword>
<dbReference type="PANTHER" id="PTHR38831:SF1">
    <property type="entry name" value="TYPE II SECRETION SYSTEM PROTEIN K-RELATED"/>
    <property type="match status" value="1"/>
</dbReference>
<gene>
    <name evidence="14" type="ORF">GV64_17500</name>
</gene>
<dbReference type="Gene3D" id="3.30.1300.30">
    <property type="entry name" value="GSPII I/J protein-like"/>
    <property type="match status" value="1"/>
</dbReference>
<dbReference type="SUPFAM" id="SSF54523">
    <property type="entry name" value="Pili subunits"/>
    <property type="match status" value="1"/>
</dbReference>
<evidence type="ECO:0000256" key="10">
    <source>
        <dbReference type="PIRNR" id="PIRNR002786"/>
    </source>
</evidence>
<evidence type="ECO:0000313" key="15">
    <source>
        <dbReference type="Proteomes" id="UP000027997"/>
    </source>
</evidence>
<organism evidence="14 15">
    <name type="scientific">Endozoicomonas elysicola</name>
    <dbReference type="NCBI Taxonomy" id="305900"/>
    <lineage>
        <taxon>Bacteria</taxon>
        <taxon>Pseudomonadati</taxon>
        <taxon>Pseudomonadota</taxon>
        <taxon>Gammaproteobacteria</taxon>
        <taxon>Oceanospirillales</taxon>
        <taxon>Endozoicomonadaceae</taxon>
        <taxon>Endozoicomonas</taxon>
    </lineage>
</organism>
<sequence length="362" mass="40824">MATELVKDCQSVRSSVSKFRSYHQSGIALIYVLLIFLLITTIASQIVMNLWLHTEKNSRYLERTQAKHYALGAEQYVAWLLEKDFEQDKKNNRMVDHEGELWNVETINYEVEQGDIELLVQDEQGRFNVNWLANENNQSGDKAAEKGGSPTVKMFENLLSTQSMDPQLAYKVKRWVSKEQKNAAVGTEDQIYLLLDPPRRTGQTEMTSVSELLLIDGFDSEQVEKLLPYITVIPKSSKMNMNTVLPEVIRSLNNNITEGDALMITNGRGDAGLSNIEELNQLVALSGMAGLFNAGNQNELVVFGSQYFSAQIKATYRGTTFYLKTLFYRSSEGHVQVVGREIGPSQYWTPANEMHSTGSPEV</sequence>
<protein>
    <recommendedName>
        <fullName evidence="10">Type II secretion system protein K</fullName>
    </recommendedName>
</protein>
<comment type="caution">
    <text evidence="14">The sequence shown here is derived from an EMBL/GenBank/DDBJ whole genome shotgun (WGS) entry which is preliminary data.</text>
</comment>
<evidence type="ECO:0000256" key="4">
    <source>
        <dbReference type="ARBA" id="ARBA00022475"/>
    </source>
</evidence>
<dbReference type="SUPFAM" id="SSF158544">
    <property type="entry name" value="GspK insert domain-like"/>
    <property type="match status" value="1"/>
</dbReference>
<dbReference type="eggNOG" id="COG3156">
    <property type="taxonomic scope" value="Bacteria"/>
</dbReference>
<evidence type="ECO:0000259" key="13">
    <source>
        <dbReference type="Pfam" id="PF21687"/>
    </source>
</evidence>
<evidence type="ECO:0000256" key="11">
    <source>
        <dbReference type="SAM" id="Phobius"/>
    </source>
</evidence>
<dbReference type="Pfam" id="PF03934">
    <property type="entry name" value="T2SSK"/>
    <property type="match status" value="1"/>
</dbReference>
<dbReference type="STRING" id="305900.GV64_17500"/>
<keyword evidence="6 11" id="KW-0812">Transmembrane</keyword>
<evidence type="ECO:0000256" key="9">
    <source>
        <dbReference type="ARBA" id="ARBA00023136"/>
    </source>
</evidence>
<proteinExistence type="inferred from homology"/>
<feature type="domain" description="T2SS protein K first SAM-like" evidence="13">
    <location>
        <begin position="125"/>
        <end position="235"/>
    </location>
</feature>
<evidence type="ECO:0000313" key="14">
    <source>
        <dbReference type="EMBL" id="KEI72283.1"/>
    </source>
</evidence>
<dbReference type="InterPro" id="IPR049179">
    <property type="entry name" value="T2SSK_SAM-like_2nd"/>
</dbReference>
<evidence type="ECO:0000256" key="1">
    <source>
        <dbReference type="ARBA" id="ARBA00004533"/>
    </source>
</evidence>
<dbReference type="PIRSF" id="PIRSF002786">
    <property type="entry name" value="XcpX"/>
    <property type="match status" value="1"/>
</dbReference>
<dbReference type="RefSeq" id="WP_020583809.1">
    <property type="nucleotide sequence ID" value="NZ_JOJP01000001.1"/>
</dbReference>
<keyword evidence="5 10" id="KW-0997">Cell inner membrane</keyword>
<comment type="subcellular location">
    <subcellularLocation>
        <location evidence="1 10">Cell inner membrane</location>
    </subcellularLocation>
</comment>
<name>A0A081KDQ7_9GAMM</name>
<evidence type="ECO:0000256" key="7">
    <source>
        <dbReference type="ARBA" id="ARBA00022927"/>
    </source>
</evidence>
<dbReference type="Gene3D" id="1.10.40.60">
    <property type="entry name" value="EpsJ-like"/>
    <property type="match status" value="2"/>
</dbReference>
<dbReference type="GO" id="GO:0009306">
    <property type="term" value="P:protein secretion"/>
    <property type="evidence" value="ECO:0007669"/>
    <property type="project" value="InterPro"/>
</dbReference>
<feature type="domain" description="T2SS protein K second SAM-like" evidence="12">
    <location>
        <begin position="240"/>
        <end position="301"/>
    </location>
</feature>
<comment type="similarity">
    <text evidence="2 10">Belongs to the GSP K family.</text>
</comment>
<keyword evidence="7" id="KW-0653">Protein transport</keyword>
<evidence type="ECO:0000256" key="8">
    <source>
        <dbReference type="ARBA" id="ARBA00022989"/>
    </source>
</evidence>
<keyword evidence="9 10" id="KW-0472">Membrane</keyword>
<feature type="transmembrane region" description="Helical" evidence="11">
    <location>
        <begin position="28"/>
        <end position="52"/>
    </location>
</feature>
<accession>A0A081KDQ7</accession>
<dbReference type="InterPro" id="IPR005628">
    <property type="entry name" value="GspK"/>
</dbReference>
<keyword evidence="15" id="KW-1185">Reference proteome</keyword>
<dbReference type="Proteomes" id="UP000027997">
    <property type="component" value="Unassembled WGS sequence"/>
</dbReference>
<keyword evidence="3 10" id="KW-0813">Transport</keyword>
<dbReference type="AlphaFoldDB" id="A0A081KDQ7"/>